<evidence type="ECO:0000313" key="2">
    <source>
        <dbReference type="EMBL" id="CAL1388841.1"/>
    </source>
</evidence>
<organism evidence="2 3">
    <name type="scientific">Linum trigynum</name>
    <dbReference type="NCBI Taxonomy" id="586398"/>
    <lineage>
        <taxon>Eukaryota</taxon>
        <taxon>Viridiplantae</taxon>
        <taxon>Streptophyta</taxon>
        <taxon>Embryophyta</taxon>
        <taxon>Tracheophyta</taxon>
        <taxon>Spermatophyta</taxon>
        <taxon>Magnoliopsida</taxon>
        <taxon>eudicotyledons</taxon>
        <taxon>Gunneridae</taxon>
        <taxon>Pentapetalae</taxon>
        <taxon>rosids</taxon>
        <taxon>fabids</taxon>
        <taxon>Malpighiales</taxon>
        <taxon>Linaceae</taxon>
        <taxon>Linum</taxon>
    </lineage>
</organism>
<protein>
    <submittedName>
        <fullName evidence="2">Uncharacterized protein</fullName>
    </submittedName>
</protein>
<evidence type="ECO:0000256" key="1">
    <source>
        <dbReference type="SAM" id="MobiDB-lite"/>
    </source>
</evidence>
<name>A0AAV2ESE1_9ROSI</name>
<accession>A0AAV2ESE1</accession>
<feature type="compositionally biased region" description="Basic and acidic residues" evidence="1">
    <location>
        <begin position="61"/>
        <end position="75"/>
    </location>
</feature>
<evidence type="ECO:0000313" key="3">
    <source>
        <dbReference type="Proteomes" id="UP001497516"/>
    </source>
</evidence>
<feature type="region of interest" description="Disordered" evidence="1">
    <location>
        <begin position="61"/>
        <end position="87"/>
    </location>
</feature>
<reference evidence="2 3" key="1">
    <citation type="submission" date="2024-04" db="EMBL/GenBank/DDBJ databases">
        <authorList>
            <person name="Fracassetti M."/>
        </authorList>
    </citation>
    <scope>NUCLEOTIDE SEQUENCE [LARGE SCALE GENOMIC DNA]</scope>
</reference>
<dbReference type="Proteomes" id="UP001497516">
    <property type="component" value="Chromosome 5"/>
</dbReference>
<keyword evidence="3" id="KW-1185">Reference proteome</keyword>
<dbReference type="EMBL" id="OZ034818">
    <property type="protein sequence ID" value="CAL1388841.1"/>
    <property type="molecule type" value="Genomic_DNA"/>
</dbReference>
<gene>
    <name evidence="2" type="ORF">LTRI10_LOCUS29742</name>
</gene>
<sequence>MVRNNIISKNDHANKEIGRLFLQRNRAGPWEQSSLDIPKPQIRGTSLNFAARTKPFLYAPRNRERDYARRSRQVPEDSEVAFKQIRQ</sequence>
<proteinExistence type="predicted"/>
<dbReference type="AlphaFoldDB" id="A0AAV2ESE1"/>